<dbReference type="PANTHER" id="PTHR23020:SF41">
    <property type="entry name" value="AMINOGLYCOSIDE PHOSPHOTRANSFERASE DOMAIN-CONTAINING PROTEIN"/>
    <property type="match status" value="1"/>
</dbReference>
<dbReference type="EMBL" id="CAJFDH010000005">
    <property type="protein sequence ID" value="CAD5222646.1"/>
    <property type="molecule type" value="Genomic_DNA"/>
</dbReference>
<dbReference type="InterPro" id="IPR015897">
    <property type="entry name" value="CHK_kinase-like"/>
</dbReference>
<proteinExistence type="predicted"/>
<feature type="domain" description="CHK kinase-like" evidence="1">
    <location>
        <begin position="40"/>
        <end position="197"/>
    </location>
</feature>
<dbReference type="SMART" id="SM00587">
    <property type="entry name" value="CHK"/>
    <property type="match status" value="1"/>
</dbReference>
<dbReference type="PANTHER" id="PTHR23020">
    <property type="entry name" value="UNCHARACTERIZED NUCLEAR HORMONE RECEPTOR-RELATED"/>
    <property type="match status" value="1"/>
</dbReference>
<dbReference type="Pfam" id="PF07914">
    <property type="entry name" value="DUF1679"/>
    <property type="match status" value="1"/>
</dbReference>
<dbReference type="InterPro" id="IPR052961">
    <property type="entry name" value="Oxido-Kinase-like_Enzymes"/>
</dbReference>
<dbReference type="Proteomes" id="UP000614601">
    <property type="component" value="Unassembled WGS sequence"/>
</dbReference>
<dbReference type="OrthoDB" id="5915577at2759"/>
<evidence type="ECO:0000259" key="1">
    <source>
        <dbReference type="SMART" id="SM00587"/>
    </source>
</evidence>
<accession>A0A811L4N0</accession>
<dbReference type="AlphaFoldDB" id="A0A811L4N0"/>
<sequence>MHNNECNFYRLFTEHHVEGFKILKVYSLKHIDEDFSISPHILMDFCPNTASVHLKDTLNQGQLEAIAEQIALMHSYIIGNDVYIDEDLFKPFDYNNSFSEEEAEKFGFLLNTKVEECGDVLCHGDLWANNVLFDIDDDGKISKDIVAFIDFQLANVGNPAQDLTRILVINCDEDVRRANEQQIFEFYYEKLTFYLKKYNRKPPFSFEKLLLASKSQHVAQTIFSLFFIAFLFEAPEKQKYRPLFIRRARYIFEDCYNIAHKHFAHLLT</sequence>
<dbReference type="InterPro" id="IPR011009">
    <property type="entry name" value="Kinase-like_dom_sf"/>
</dbReference>
<keyword evidence="3" id="KW-1185">Reference proteome</keyword>
<gene>
    <name evidence="2" type="ORF">BOKJ2_LOCUS9747</name>
</gene>
<evidence type="ECO:0000313" key="2">
    <source>
        <dbReference type="EMBL" id="CAD5222646.1"/>
    </source>
</evidence>
<dbReference type="InterPro" id="IPR004119">
    <property type="entry name" value="EcKL"/>
</dbReference>
<name>A0A811L4N0_9BILA</name>
<dbReference type="SUPFAM" id="SSF56112">
    <property type="entry name" value="Protein kinase-like (PK-like)"/>
    <property type="match status" value="1"/>
</dbReference>
<organism evidence="2 3">
    <name type="scientific">Bursaphelenchus okinawaensis</name>
    <dbReference type="NCBI Taxonomy" id="465554"/>
    <lineage>
        <taxon>Eukaryota</taxon>
        <taxon>Metazoa</taxon>
        <taxon>Ecdysozoa</taxon>
        <taxon>Nematoda</taxon>
        <taxon>Chromadorea</taxon>
        <taxon>Rhabditida</taxon>
        <taxon>Tylenchina</taxon>
        <taxon>Tylenchomorpha</taxon>
        <taxon>Aphelenchoidea</taxon>
        <taxon>Aphelenchoididae</taxon>
        <taxon>Bursaphelenchus</taxon>
    </lineage>
</organism>
<dbReference type="Gene3D" id="3.90.1200.10">
    <property type="match status" value="1"/>
</dbReference>
<evidence type="ECO:0000313" key="3">
    <source>
        <dbReference type="Proteomes" id="UP000614601"/>
    </source>
</evidence>
<comment type="caution">
    <text evidence="2">The sequence shown here is derived from an EMBL/GenBank/DDBJ whole genome shotgun (WGS) entry which is preliminary data.</text>
</comment>
<reference evidence="2" key="1">
    <citation type="submission" date="2020-09" db="EMBL/GenBank/DDBJ databases">
        <authorList>
            <person name="Kikuchi T."/>
        </authorList>
    </citation>
    <scope>NUCLEOTIDE SEQUENCE</scope>
    <source>
        <strain evidence="2">SH1</strain>
    </source>
</reference>
<dbReference type="InterPro" id="IPR012877">
    <property type="entry name" value="Dhs-27"/>
</dbReference>
<dbReference type="Proteomes" id="UP000783686">
    <property type="component" value="Unassembled WGS sequence"/>
</dbReference>
<protein>
    <recommendedName>
        <fullName evidence="1">CHK kinase-like domain-containing protein</fullName>
    </recommendedName>
</protein>
<dbReference type="Pfam" id="PF02958">
    <property type="entry name" value="EcKL"/>
    <property type="match status" value="1"/>
</dbReference>
<dbReference type="EMBL" id="CAJFCW020000005">
    <property type="protein sequence ID" value="CAG9116607.1"/>
    <property type="molecule type" value="Genomic_DNA"/>
</dbReference>